<keyword evidence="3" id="KW-1185">Reference proteome</keyword>
<name>A0ABQ9F1Z1_TEGGR</name>
<dbReference type="PANTHER" id="PTHR30401:SF0">
    <property type="entry name" value="TRNA 2-SELENOURIDINE SYNTHASE"/>
    <property type="match status" value="1"/>
</dbReference>
<dbReference type="InterPro" id="IPR027417">
    <property type="entry name" value="P-loop_NTPase"/>
</dbReference>
<dbReference type="SUPFAM" id="SSF52540">
    <property type="entry name" value="P-loop containing nucleoside triphosphate hydrolases"/>
    <property type="match status" value="1"/>
</dbReference>
<dbReference type="PANTHER" id="PTHR30401">
    <property type="entry name" value="TRNA 2-SELENOURIDINE SYNTHASE"/>
    <property type="match status" value="1"/>
</dbReference>
<evidence type="ECO:0000259" key="1">
    <source>
        <dbReference type="Pfam" id="PF26341"/>
    </source>
</evidence>
<dbReference type="InterPro" id="IPR017582">
    <property type="entry name" value="SelU"/>
</dbReference>
<gene>
    <name evidence="2" type="ORF">KUTeg_012822</name>
</gene>
<proteinExistence type="predicted"/>
<evidence type="ECO:0000313" key="2">
    <source>
        <dbReference type="EMBL" id="KAJ8309615.1"/>
    </source>
</evidence>
<comment type="caution">
    <text evidence="2">The sequence shown here is derived from an EMBL/GenBank/DDBJ whole genome shotgun (WGS) entry which is preliminary data.</text>
</comment>
<sequence length="213" mass="25272">MFKYTCISGLTGCGKTYLLKKLQEHGEQVLDLEGLAKHKGSVLGQYQDENQPTQKYWESLLRHKLLFFNQELPVWVESESARIGRLFIPQNLFNEMCKSKRFCIQLPISERVKYILEDYNYFINDINSLKNLLNSLRKLHSNKTIDQWIELAEKGSWEDFVHVILRDHYDKMYTHSQKNNNLSNNEENVIMSDFTNNSVDLAIEYLIEKRQNW</sequence>
<organism evidence="2 3">
    <name type="scientific">Tegillarca granosa</name>
    <name type="common">Malaysian cockle</name>
    <name type="synonym">Anadara granosa</name>
    <dbReference type="NCBI Taxonomy" id="220873"/>
    <lineage>
        <taxon>Eukaryota</taxon>
        <taxon>Metazoa</taxon>
        <taxon>Spiralia</taxon>
        <taxon>Lophotrochozoa</taxon>
        <taxon>Mollusca</taxon>
        <taxon>Bivalvia</taxon>
        <taxon>Autobranchia</taxon>
        <taxon>Pteriomorphia</taxon>
        <taxon>Arcoida</taxon>
        <taxon>Arcoidea</taxon>
        <taxon>Arcidae</taxon>
        <taxon>Tegillarca</taxon>
    </lineage>
</organism>
<evidence type="ECO:0000313" key="3">
    <source>
        <dbReference type="Proteomes" id="UP001217089"/>
    </source>
</evidence>
<dbReference type="EMBL" id="JARBDR010000648">
    <property type="protein sequence ID" value="KAJ8309615.1"/>
    <property type="molecule type" value="Genomic_DNA"/>
</dbReference>
<dbReference type="Proteomes" id="UP001217089">
    <property type="component" value="Unassembled WGS sequence"/>
</dbReference>
<dbReference type="InterPro" id="IPR058840">
    <property type="entry name" value="AAA_SelU"/>
</dbReference>
<feature type="domain" description="tRNA 2-selenouridine synthase AAA" evidence="1">
    <location>
        <begin position="4"/>
        <end position="120"/>
    </location>
</feature>
<protein>
    <recommendedName>
        <fullName evidence="1">tRNA 2-selenouridine synthase AAA domain-containing protein</fullName>
    </recommendedName>
</protein>
<dbReference type="Pfam" id="PF26341">
    <property type="entry name" value="AAA_SelU"/>
    <property type="match status" value="1"/>
</dbReference>
<accession>A0ABQ9F1Z1</accession>
<reference evidence="2 3" key="1">
    <citation type="submission" date="2022-12" db="EMBL/GenBank/DDBJ databases">
        <title>Chromosome-level genome of Tegillarca granosa.</title>
        <authorList>
            <person name="Kim J."/>
        </authorList>
    </citation>
    <scope>NUCLEOTIDE SEQUENCE [LARGE SCALE GENOMIC DNA]</scope>
    <source>
        <strain evidence="2">Teg-2019</strain>
        <tissue evidence="2">Adductor muscle</tissue>
    </source>
</reference>